<proteinExistence type="predicted"/>
<dbReference type="AlphaFoldDB" id="A0A0K0Y605"/>
<keyword evidence="2" id="KW-0503">Monooxygenase</keyword>
<keyword evidence="5" id="KW-1185">Reference proteome</keyword>
<dbReference type="SUPFAM" id="SSF54373">
    <property type="entry name" value="FAD-linked reductases, C-terminal domain"/>
    <property type="match status" value="1"/>
</dbReference>
<evidence type="ECO:0000256" key="1">
    <source>
        <dbReference type="ARBA" id="ARBA00023002"/>
    </source>
</evidence>
<name>A0A0K0Y605_9RHOB</name>
<dbReference type="PANTHER" id="PTHR13789">
    <property type="entry name" value="MONOOXYGENASE"/>
    <property type="match status" value="1"/>
</dbReference>
<evidence type="ECO:0000313" key="5">
    <source>
        <dbReference type="Proteomes" id="UP000067444"/>
    </source>
</evidence>
<dbReference type="EMBL" id="CP012160">
    <property type="protein sequence ID" value="AKS46423.1"/>
    <property type="molecule type" value="Genomic_DNA"/>
</dbReference>
<dbReference type="KEGG" id="otm:OSB_18830"/>
<dbReference type="InterPro" id="IPR002938">
    <property type="entry name" value="FAD-bd"/>
</dbReference>
<dbReference type="Proteomes" id="UP000067444">
    <property type="component" value="Chromosome"/>
</dbReference>
<evidence type="ECO:0000313" key="4">
    <source>
        <dbReference type="EMBL" id="AKS46423.1"/>
    </source>
</evidence>
<accession>A0A0K0Y605</accession>
<dbReference type="Gene3D" id="3.50.50.60">
    <property type="entry name" value="FAD/NAD(P)-binding domain"/>
    <property type="match status" value="1"/>
</dbReference>
<sequence length="401" mass="43829">MRKFTATTDRGKTLLDSTKIFSGGSNKGRRVCVVGGGIGGLTAALAFARSGAQVDIYEQAPKISEVGAGIQITPNGNRALAALGINAAVIQASITAEAVEPMDALSGRRVTQFDLSEYVDYSYRFFHRAELIDLLLDCCQTAGAKLHVNRRVDTADLDADLVIGAEGIHSGTRSVLNGAQDPFFTGQVAWRALIPAPDADSVARIWMAPRRHMVTYPVYHPERGKLLNIVAVQERQQWAPEGWAHPDEPGNLRHVFRDAAPAVKEILTQVEEVNLWGLFRHPVAEVWSKGNICILGDAAHPTLPFLAQGANLGIEDAFVLARCCAETDDIQAALARYQRLRLPRVREAIKAANENATKYHLRGIARTVAHSGLKVIGKIAPKFFLSQMDWLYNYDVTGQLD</sequence>
<dbReference type="GO" id="GO:0018669">
    <property type="term" value="F:3-hydroxybenzoate 6-monooxygenase activity"/>
    <property type="evidence" value="ECO:0007669"/>
    <property type="project" value="UniProtKB-EC"/>
</dbReference>
<dbReference type="PATRIC" id="fig|1458307.3.peg.1896"/>
<dbReference type="STRING" id="1458307.OSB_18830"/>
<organism evidence="4 5">
    <name type="scientific">Octadecabacter temperatus</name>
    <dbReference type="NCBI Taxonomy" id="1458307"/>
    <lineage>
        <taxon>Bacteria</taxon>
        <taxon>Pseudomonadati</taxon>
        <taxon>Pseudomonadota</taxon>
        <taxon>Alphaproteobacteria</taxon>
        <taxon>Rhodobacterales</taxon>
        <taxon>Roseobacteraceae</taxon>
        <taxon>Octadecabacter</taxon>
    </lineage>
</organism>
<dbReference type="SUPFAM" id="SSF51905">
    <property type="entry name" value="FAD/NAD(P)-binding domain"/>
    <property type="match status" value="1"/>
</dbReference>
<evidence type="ECO:0000259" key="3">
    <source>
        <dbReference type="Pfam" id="PF01494"/>
    </source>
</evidence>
<dbReference type="PANTHER" id="PTHR13789:SF309">
    <property type="entry name" value="PUTATIVE (AFU_ORTHOLOGUE AFUA_6G14510)-RELATED"/>
    <property type="match status" value="1"/>
</dbReference>
<protein>
    <submittedName>
        <fullName evidence="4">3-hydroxybenzoate 6-hydroxylase 1</fullName>
        <ecNumber evidence="4">1.14.13.24</ecNumber>
    </submittedName>
</protein>
<keyword evidence="1 4" id="KW-0560">Oxidoreductase</keyword>
<dbReference type="GO" id="GO:0071949">
    <property type="term" value="F:FAD binding"/>
    <property type="evidence" value="ECO:0007669"/>
    <property type="project" value="InterPro"/>
</dbReference>
<feature type="domain" description="FAD-binding" evidence="3">
    <location>
        <begin position="30"/>
        <end position="350"/>
    </location>
</feature>
<evidence type="ECO:0000256" key="2">
    <source>
        <dbReference type="ARBA" id="ARBA00023033"/>
    </source>
</evidence>
<dbReference type="InterPro" id="IPR050493">
    <property type="entry name" value="FAD-dep_Monooxygenase_BioMet"/>
</dbReference>
<reference evidence="4 5" key="1">
    <citation type="journal article" date="2015" name="Genome Announc.">
        <title>Closed Genome Sequence of Octadecabacter temperatus SB1, the First Mesophilic Species of the Genus Octadecabacter.</title>
        <authorList>
            <person name="Voget S."/>
            <person name="Billerbeck S."/>
            <person name="Simon M."/>
            <person name="Daniel R."/>
        </authorList>
    </citation>
    <scope>NUCLEOTIDE SEQUENCE [LARGE SCALE GENOMIC DNA]</scope>
    <source>
        <strain evidence="4 5">SB1</strain>
    </source>
</reference>
<dbReference type="EC" id="1.14.13.24" evidence="4"/>
<dbReference type="Pfam" id="PF01494">
    <property type="entry name" value="FAD_binding_3"/>
    <property type="match status" value="1"/>
</dbReference>
<dbReference type="InterPro" id="IPR036188">
    <property type="entry name" value="FAD/NAD-bd_sf"/>
</dbReference>
<gene>
    <name evidence="4" type="primary">xlnD</name>
    <name evidence="4" type="ORF">OSB_18830</name>
</gene>
<dbReference type="PRINTS" id="PR00420">
    <property type="entry name" value="RNGMNOXGNASE"/>
</dbReference>